<evidence type="ECO:0000256" key="1">
    <source>
        <dbReference type="SAM" id="SignalP"/>
    </source>
</evidence>
<dbReference type="KEGG" id="rru:Rru_A3035"/>
<evidence type="ECO:0000313" key="3">
    <source>
        <dbReference type="EMBL" id="ABC23830.1"/>
    </source>
</evidence>
<dbReference type="InterPro" id="IPR016071">
    <property type="entry name" value="Staphylococal_nuclease_OB-fold"/>
</dbReference>
<evidence type="ECO:0000259" key="2">
    <source>
        <dbReference type="Pfam" id="PF00565"/>
    </source>
</evidence>
<dbReference type="AlphaFoldDB" id="Q2RPW5"/>
<dbReference type="HOGENOM" id="CLU_046484_12_1_5"/>
<feature type="chain" id="PRO_5004214605" evidence="1">
    <location>
        <begin position="22"/>
        <end position="143"/>
    </location>
</feature>
<evidence type="ECO:0000313" key="4">
    <source>
        <dbReference type="Proteomes" id="UP000001929"/>
    </source>
</evidence>
<dbReference type="PhylomeDB" id="Q2RPW5"/>
<dbReference type="Gene3D" id="2.40.50.90">
    <property type="match status" value="1"/>
</dbReference>
<dbReference type="InterPro" id="IPR035437">
    <property type="entry name" value="SNase_OB-fold_sf"/>
</dbReference>
<keyword evidence="1" id="KW-0732">Signal</keyword>
<dbReference type="PATRIC" id="fig|269796.9.peg.3145"/>
<feature type="domain" description="TNase-like" evidence="2">
    <location>
        <begin position="58"/>
        <end position="134"/>
    </location>
</feature>
<dbReference type="EnsemblBacteria" id="ABC23830">
    <property type="protein sequence ID" value="ABC23830"/>
    <property type="gene ID" value="Rru_A3035"/>
</dbReference>
<dbReference type="STRING" id="269796.Rru_A3035"/>
<name>Q2RPW5_RHORT</name>
<dbReference type="RefSeq" id="WP_011390783.1">
    <property type="nucleotide sequence ID" value="NC_007643.1"/>
</dbReference>
<reference evidence="3 4" key="1">
    <citation type="journal article" date="2011" name="Stand. Genomic Sci.">
        <title>Complete genome sequence of Rhodospirillum rubrum type strain (S1).</title>
        <authorList>
            <person name="Munk A.C."/>
            <person name="Copeland A."/>
            <person name="Lucas S."/>
            <person name="Lapidus A."/>
            <person name="Del Rio T.G."/>
            <person name="Barry K."/>
            <person name="Detter J.C."/>
            <person name="Hammon N."/>
            <person name="Israni S."/>
            <person name="Pitluck S."/>
            <person name="Brettin T."/>
            <person name="Bruce D."/>
            <person name="Han C."/>
            <person name="Tapia R."/>
            <person name="Gilna P."/>
            <person name="Schmutz J."/>
            <person name="Larimer F."/>
            <person name="Land M."/>
            <person name="Kyrpides N.C."/>
            <person name="Mavromatis K."/>
            <person name="Richardson P."/>
            <person name="Rohde M."/>
            <person name="Goker M."/>
            <person name="Klenk H.P."/>
            <person name="Zhang Y."/>
            <person name="Roberts G.P."/>
            <person name="Reslewic S."/>
            <person name="Schwartz D.C."/>
        </authorList>
    </citation>
    <scope>NUCLEOTIDE SEQUENCE [LARGE SCALE GENOMIC DNA]</scope>
    <source>
        <strain evidence="4">ATCC 11170 / ATH 1.1.1 / DSM 467 / LMG 4362 / NCIMB 8255 / S1</strain>
    </source>
</reference>
<sequence>MKSFVALALGFAVLHAPLARAECYQWPLREHQGRVVYDGDTLYTTLPGAPAELAAISVRIRGIDTAEIRAKCDEERYQATAARDYLEHLLSQGQPEFCEVAWDKYGGRVDATVRVGGKDIATEMVRAGFARSYSGGARASWCG</sequence>
<dbReference type="eggNOG" id="COG1525">
    <property type="taxonomic scope" value="Bacteria"/>
</dbReference>
<dbReference type="SUPFAM" id="SSF50199">
    <property type="entry name" value="Staphylococcal nuclease"/>
    <property type="match status" value="1"/>
</dbReference>
<keyword evidence="4" id="KW-1185">Reference proteome</keyword>
<gene>
    <name evidence="3" type="ordered locus">Rru_A3035</name>
</gene>
<feature type="signal peptide" evidence="1">
    <location>
        <begin position="1"/>
        <end position="21"/>
    </location>
</feature>
<organism evidence="3 4">
    <name type="scientific">Rhodospirillum rubrum (strain ATCC 11170 / ATH 1.1.1 / DSM 467 / LMG 4362 / NCIMB 8255 / S1)</name>
    <dbReference type="NCBI Taxonomy" id="269796"/>
    <lineage>
        <taxon>Bacteria</taxon>
        <taxon>Pseudomonadati</taxon>
        <taxon>Pseudomonadota</taxon>
        <taxon>Alphaproteobacteria</taxon>
        <taxon>Rhodospirillales</taxon>
        <taxon>Rhodospirillaceae</taxon>
        <taxon>Rhodospirillum</taxon>
    </lineage>
</organism>
<accession>Q2RPW5</accession>
<protein>
    <submittedName>
        <fullName evidence="3">Nuclease (SNase-like)</fullName>
    </submittedName>
</protein>
<proteinExistence type="predicted"/>
<dbReference type="EMBL" id="CP000230">
    <property type="protein sequence ID" value="ABC23830.1"/>
    <property type="molecule type" value="Genomic_DNA"/>
</dbReference>
<dbReference type="Proteomes" id="UP000001929">
    <property type="component" value="Chromosome"/>
</dbReference>
<dbReference type="Pfam" id="PF00565">
    <property type="entry name" value="SNase"/>
    <property type="match status" value="1"/>
</dbReference>